<dbReference type="RefSeq" id="WP_345494988.1">
    <property type="nucleotide sequence ID" value="NZ_BAABJM010000002.1"/>
</dbReference>
<proteinExistence type="predicted"/>
<evidence type="ECO:0000313" key="2">
    <source>
        <dbReference type="Proteomes" id="UP001500603"/>
    </source>
</evidence>
<evidence type="ECO:0000313" key="1">
    <source>
        <dbReference type="EMBL" id="GAA5050260.1"/>
    </source>
</evidence>
<protein>
    <recommendedName>
        <fullName evidence="3">PIN domain-containing protein</fullName>
    </recommendedName>
</protein>
<keyword evidence="2" id="KW-1185">Reference proteome</keyword>
<reference evidence="2" key="1">
    <citation type="journal article" date="2019" name="Int. J. Syst. Evol. Microbiol.">
        <title>The Global Catalogue of Microorganisms (GCM) 10K type strain sequencing project: providing services to taxonomists for standard genome sequencing and annotation.</title>
        <authorList>
            <consortium name="The Broad Institute Genomics Platform"/>
            <consortium name="The Broad Institute Genome Sequencing Center for Infectious Disease"/>
            <person name="Wu L."/>
            <person name="Ma J."/>
        </authorList>
    </citation>
    <scope>NUCLEOTIDE SEQUENCE [LARGE SCALE GENOMIC DNA]</scope>
    <source>
        <strain evidence="2">JCM 18298</strain>
    </source>
</reference>
<gene>
    <name evidence="1" type="ORF">GCM10023318_20320</name>
</gene>
<dbReference type="EMBL" id="BAABJM010000002">
    <property type="protein sequence ID" value="GAA5050260.1"/>
    <property type="molecule type" value="Genomic_DNA"/>
</dbReference>
<sequence>MSPAVLGGVVFDVAAVVGWANRANYAQAVVWATADAGNTIVVPATVLAVARAHIRTDRLDVLAVLLDLPHTVIPVLHRTSAEQLGGALTGDRDAESLLPASHAAHEAVGRDWPCLTGRPEQLRRLDSRVIIDPLP</sequence>
<evidence type="ECO:0008006" key="3">
    <source>
        <dbReference type="Google" id="ProtNLM"/>
    </source>
</evidence>
<organism evidence="1 2">
    <name type="scientific">Nocardia callitridis</name>
    <dbReference type="NCBI Taxonomy" id="648753"/>
    <lineage>
        <taxon>Bacteria</taxon>
        <taxon>Bacillati</taxon>
        <taxon>Actinomycetota</taxon>
        <taxon>Actinomycetes</taxon>
        <taxon>Mycobacteriales</taxon>
        <taxon>Nocardiaceae</taxon>
        <taxon>Nocardia</taxon>
    </lineage>
</organism>
<comment type="caution">
    <text evidence="1">The sequence shown here is derived from an EMBL/GenBank/DDBJ whole genome shotgun (WGS) entry which is preliminary data.</text>
</comment>
<accession>A0ABP9K6X7</accession>
<name>A0ABP9K6X7_9NOCA</name>
<dbReference type="Proteomes" id="UP001500603">
    <property type="component" value="Unassembled WGS sequence"/>
</dbReference>